<evidence type="ECO:0000313" key="1">
    <source>
        <dbReference type="EMBL" id="KWZ77056.1"/>
    </source>
</evidence>
<dbReference type="PANTHER" id="PTHR30143">
    <property type="entry name" value="ACID HYDRATASE"/>
    <property type="match status" value="1"/>
</dbReference>
<name>A0A133KBW2_HEYCO</name>
<dbReference type="SUPFAM" id="SSF56529">
    <property type="entry name" value="FAH"/>
    <property type="match status" value="1"/>
</dbReference>
<dbReference type="AlphaFoldDB" id="A0A133KBW2"/>
<dbReference type="Gene3D" id="3.90.850.10">
    <property type="entry name" value="Fumarylacetoacetase-like, C-terminal domain"/>
    <property type="match status" value="1"/>
</dbReference>
<gene>
    <name evidence="1" type="ORF">HMPREF3213_03470</name>
</gene>
<dbReference type="PATRIC" id="fig|1398.22.peg.3476"/>
<comment type="caution">
    <text evidence="1">The sequence shown here is derived from an EMBL/GenBank/DDBJ whole genome shotgun (WGS) entry which is preliminary data.</text>
</comment>
<dbReference type="Proteomes" id="UP000070376">
    <property type="component" value="Unassembled WGS sequence"/>
</dbReference>
<organism evidence="1 2">
    <name type="scientific">Heyndrickxia coagulans</name>
    <name type="common">Weizmannia coagulans</name>
    <dbReference type="NCBI Taxonomy" id="1398"/>
    <lineage>
        <taxon>Bacteria</taxon>
        <taxon>Bacillati</taxon>
        <taxon>Bacillota</taxon>
        <taxon>Bacilli</taxon>
        <taxon>Bacillales</taxon>
        <taxon>Bacillaceae</taxon>
        <taxon>Heyndrickxia</taxon>
    </lineage>
</organism>
<accession>A0A133KBW2</accession>
<proteinExistence type="predicted"/>
<evidence type="ECO:0000313" key="2">
    <source>
        <dbReference type="Proteomes" id="UP000070376"/>
    </source>
</evidence>
<dbReference type="InterPro" id="IPR050772">
    <property type="entry name" value="Hydratase-Decarb/MhpD_sf"/>
</dbReference>
<protein>
    <submittedName>
        <fullName evidence="1">Hydratase/decarboxylase</fullName>
    </submittedName>
</protein>
<dbReference type="PANTHER" id="PTHR30143:SF0">
    <property type="entry name" value="2-KETO-4-PENTENOATE HYDRATASE"/>
    <property type="match status" value="1"/>
</dbReference>
<dbReference type="InterPro" id="IPR036663">
    <property type="entry name" value="Fumarylacetoacetase_C_sf"/>
</dbReference>
<dbReference type="GO" id="GO:0008684">
    <property type="term" value="F:2-oxopent-4-enoate hydratase activity"/>
    <property type="evidence" value="ECO:0007669"/>
    <property type="project" value="TreeGrafter"/>
</dbReference>
<dbReference type="GO" id="GO:0005737">
    <property type="term" value="C:cytoplasm"/>
    <property type="evidence" value="ECO:0007669"/>
    <property type="project" value="TreeGrafter"/>
</dbReference>
<reference evidence="2" key="1">
    <citation type="submission" date="2016-01" db="EMBL/GenBank/DDBJ databases">
        <authorList>
            <person name="Mitreva M."/>
            <person name="Pepin K.H."/>
            <person name="Mihindukulasuriya K.A."/>
            <person name="Fulton R."/>
            <person name="Fronick C."/>
            <person name="O'Laughlin M."/>
            <person name="Miner T."/>
            <person name="Herter B."/>
            <person name="Rosa B.A."/>
            <person name="Cordes M."/>
            <person name="Tomlinson C."/>
            <person name="Wollam A."/>
            <person name="Palsikar V.B."/>
            <person name="Mardis E.R."/>
            <person name="Wilson R.K."/>
        </authorList>
    </citation>
    <scope>NUCLEOTIDE SEQUENCE [LARGE SCALE GENOMIC DNA]</scope>
    <source>
        <strain evidence="2">GED7749B</strain>
    </source>
</reference>
<sequence length="270" mass="29843">MIDKLYKYKNFGEGGLAMLKEAFLNTLYDAYKNRKALNKDVFPAGIDLDEAYRMQHAFTAAKKENHETLNGYKISMTSPETQALFDAREPLYGELTDQQVTNHISLSKDTLNPLIELELVFLVKERLTADASEAEIIQKTQVAPGLEIPDSRFKDWFPKMPKEQVCADGAVGGKVAFGEAKDYTYGDIDDIHGQLLLNGKVLDEGKSSAVMGHPLHAVKWLLKKLGEHQAALEPGMFVSSGTFILPKPLEAGTYSGKFEGIGTVKLAVTE</sequence>
<dbReference type="EMBL" id="LRPN01000179">
    <property type="protein sequence ID" value="KWZ77056.1"/>
    <property type="molecule type" value="Genomic_DNA"/>
</dbReference>